<dbReference type="PANTHER" id="PTHR43124:SF10">
    <property type="entry name" value="PURINE EFFLUX PUMP PBUE"/>
    <property type="match status" value="1"/>
</dbReference>
<feature type="transmembrane region" description="Helical" evidence="7">
    <location>
        <begin position="32"/>
        <end position="56"/>
    </location>
</feature>
<comment type="caution">
    <text evidence="9">The sequence shown here is derived from an EMBL/GenBank/DDBJ whole genome shotgun (WGS) entry which is preliminary data.</text>
</comment>
<protein>
    <submittedName>
        <fullName evidence="9">MFS family arabinose efflux permease</fullName>
    </submittedName>
</protein>
<dbReference type="Proteomes" id="UP001260715">
    <property type="component" value="Unassembled WGS sequence"/>
</dbReference>
<feature type="domain" description="Major facilitator superfamily (MFS) profile" evidence="8">
    <location>
        <begin position="34"/>
        <end position="415"/>
    </location>
</feature>
<sequence length="415" mass="41846">MNPAPTPTPTPDPTAPAPQAAAGSAPPHPGSLLTAGFLALGTFAIGTEGFMIAPLLPRMAADFGMSVSVVASLVIVFTLVLALSSPITTVLSANVNRRNVLIGAMGIFTVANLAAALSTSFAGLLFARLLMAVAAGLYTPNANALAGAIVRPEQRGRALAIVSGGMTIAIALGLPLGSVVGHAFGWRATFLAVAAMGAVAVVGIWLGVDRRAGGQLQVASLRERVGVIGQAAVRRLLAVTLFWSVAAYAAYPYIAPYLAHTLAFGETGIGLTVSLWGVAAAVGVSTGGMLNDRFGSQRVVRTALLLLALSFWALAAATWLAPQVALVPVLVAVALWGFAVWAFFPAQMARLIAAGPPSQASVSLSLNTSTMYLGFSVGSAIGAGILGLGAVGGIGLFAGCCAVLGLVLDRAGKLP</sequence>
<dbReference type="SUPFAM" id="SSF103473">
    <property type="entry name" value="MFS general substrate transporter"/>
    <property type="match status" value="1"/>
</dbReference>
<feature type="compositionally biased region" description="Pro residues" evidence="6">
    <location>
        <begin position="1"/>
        <end position="16"/>
    </location>
</feature>
<comment type="subcellular location">
    <subcellularLocation>
        <location evidence="1">Cell membrane</location>
        <topology evidence="1">Multi-pass membrane protein</topology>
    </subcellularLocation>
</comment>
<keyword evidence="4 7" id="KW-1133">Transmembrane helix</keyword>
<feature type="transmembrane region" description="Helical" evidence="7">
    <location>
        <begin position="326"/>
        <end position="344"/>
    </location>
</feature>
<proteinExistence type="predicted"/>
<feature type="transmembrane region" description="Helical" evidence="7">
    <location>
        <begin position="236"/>
        <end position="255"/>
    </location>
</feature>
<feature type="transmembrane region" description="Helical" evidence="7">
    <location>
        <begin position="351"/>
        <end position="375"/>
    </location>
</feature>
<accession>A0ABU1PFU0</accession>
<dbReference type="PANTHER" id="PTHR43124">
    <property type="entry name" value="PURINE EFFLUX PUMP PBUE"/>
    <property type="match status" value="1"/>
</dbReference>
<evidence type="ECO:0000256" key="6">
    <source>
        <dbReference type="SAM" id="MobiDB-lite"/>
    </source>
</evidence>
<feature type="transmembrane region" description="Helical" evidence="7">
    <location>
        <begin position="104"/>
        <end position="137"/>
    </location>
</feature>
<evidence type="ECO:0000256" key="4">
    <source>
        <dbReference type="ARBA" id="ARBA00022989"/>
    </source>
</evidence>
<feature type="region of interest" description="Disordered" evidence="6">
    <location>
        <begin position="1"/>
        <end position="27"/>
    </location>
</feature>
<evidence type="ECO:0000256" key="3">
    <source>
        <dbReference type="ARBA" id="ARBA00022692"/>
    </source>
</evidence>
<feature type="transmembrane region" description="Helical" evidence="7">
    <location>
        <begin position="267"/>
        <end position="290"/>
    </location>
</feature>
<feature type="transmembrane region" description="Helical" evidence="7">
    <location>
        <begin position="158"/>
        <end position="176"/>
    </location>
</feature>
<keyword evidence="10" id="KW-1185">Reference proteome</keyword>
<feature type="transmembrane region" description="Helical" evidence="7">
    <location>
        <begin position="63"/>
        <end position="84"/>
    </location>
</feature>
<dbReference type="CDD" id="cd17324">
    <property type="entry name" value="MFS_NepI_like"/>
    <property type="match status" value="1"/>
</dbReference>
<feature type="transmembrane region" description="Helical" evidence="7">
    <location>
        <begin position="302"/>
        <end position="320"/>
    </location>
</feature>
<evidence type="ECO:0000313" key="9">
    <source>
        <dbReference type="EMBL" id="MDR6584203.1"/>
    </source>
</evidence>
<feature type="transmembrane region" description="Helical" evidence="7">
    <location>
        <begin position="381"/>
        <end position="408"/>
    </location>
</feature>
<evidence type="ECO:0000256" key="7">
    <source>
        <dbReference type="SAM" id="Phobius"/>
    </source>
</evidence>
<feature type="transmembrane region" description="Helical" evidence="7">
    <location>
        <begin position="188"/>
        <end position="208"/>
    </location>
</feature>
<dbReference type="InterPro" id="IPR050189">
    <property type="entry name" value="MFS_Efflux_Transporters"/>
</dbReference>
<evidence type="ECO:0000313" key="10">
    <source>
        <dbReference type="Proteomes" id="UP001260715"/>
    </source>
</evidence>
<evidence type="ECO:0000256" key="5">
    <source>
        <dbReference type="ARBA" id="ARBA00023136"/>
    </source>
</evidence>
<reference evidence="9 10" key="1">
    <citation type="submission" date="2023-07" db="EMBL/GenBank/DDBJ databases">
        <title>Sorghum-associated microbial communities from plants grown in Nebraska, USA.</title>
        <authorList>
            <person name="Schachtman D."/>
        </authorList>
    </citation>
    <scope>NUCLEOTIDE SEQUENCE [LARGE SCALE GENOMIC DNA]</scope>
    <source>
        <strain evidence="9 10">596</strain>
    </source>
</reference>
<evidence type="ECO:0000256" key="1">
    <source>
        <dbReference type="ARBA" id="ARBA00004651"/>
    </source>
</evidence>
<dbReference type="InterPro" id="IPR036259">
    <property type="entry name" value="MFS_trans_sf"/>
</dbReference>
<dbReference type="InterPro" id="IPR011701">
    <property type="entry name" value="MFS"/>
</dbReference>
<evidence type="ECO:0000256" key="2">
    <source>
        <dbReference type="ARBA" id="ARBA00022475"/>
    </source>
</evidence>
<dbReference type="PROSITE" id="PS50850">
    <property type="entry name" value="MFS"/>
    <property type="match status" value="1"/>
</dbReference>
<dbReference type="InterPro" id="IPR020846">
    <property type="entry name" value="MFS_dom"/>
</dbReference>
<keyword evidence="5 7" id="KW-0472">Membrane</keyword>
<name>A0ABU1PFU0_9BURK</name>
<evidence type="ECO:0000259" key="8">
    <source>
        <dbReference type="PROSITE" id="PS50850"/>
    </source>
</evidence>
<dbReference type="EMBL" id="JAVDSJ010000003">
    <property type="protein sequence ID" value="MDR6584203.1"/>
    <property type="molecule type" value="Genomic_DNA"/>
</dbReference>
<dbReference type="Pfam" id="PF07690">
    <property type="entry name" value="MFS_1"/>
    <property type="match status" value="1"/>
</dbReference>
<gene>
    <name evidence="9" type="ORF">J2W50_002413</name>
</gene>
<keyword evidence="3 7" id="KW-0812">Transmembrane</keyword>
<organism evidence="9 10">
    <name type="scientific">Herbaspirillum frisingense</name>
    <dbReference type="NCBI Taxonomy" id="92645"/>
    <lineage>
        <taxon>Bacteria</taxon>
        <taxon>Pseudomonadati</taxon>
        <taxon>Pseudomonadota</taxon>
        <taxon>Betaproteobacteria</taxon>
        <taxon>Burkholderiales</taxon>
        <taxon>Oxalobacteraceae</taxon>
        <taxon>Herbaspirillum</taxon>
    </lineage>
</organism>
<keyword evidence="2" id="KW-1003">Cell membrane</keyword>
<dbReference type="Gene3D" id="1.20.1250.20">
    <property type="entry name" value="MFS general substrate transporter like domains"/>
    <property type="match status" value="1"/>
</dbReference>
<dbReference type="RefSeq" id="WP_166757994.1">
    <property type="nucleotide sequence ID" value="NZ_JAVDSJ010000003.1"/>
</dbReference>